<gene>
    <name evidence="2" type="primary">LOC111458369</name>
</gene>
<keyword evidence="1" id="KW-1185">Reference proteome</keyword>
<dbReference type="Proteomes" id="UP000504609">
    <property type="component" value="Unplaced"/>
</dbReference>
<dbReference type="KEGG" id="cmos:111458369"/>
<name>A0A6J1GYN3_CUCMO</name>
<proteinExistence type="predicted"/>
<evidence type="ECO:0000313" key="2">
    <source>
        <dbReference type="RefSeq" id="XP_022956755.1"/>
    </source>
</evidence>
<dbReference type="AlphaFoldDB" id="A0A6J1GYN3"/>
<dbReference type="RefSeq" id="XP_022956755.1">
    <property type="nucleotide sequence ID" value="XM_023100987.1"/>
</dbReference>
<sequence>MTRAQLKEQADASLEIISIGSLYSGHIGTRSTGAALGFCLWMDVHFQRRGCLLTTIWHGKRLRARLMEWSMIGCQWTNWKLLVEKWKQCRCFYPKLLSRY</sequence>
<protein>
    <submittedName>
        <fullName evidence="2">Uncharacterized protein LOC111458369</fullName>
    </submittedName>
</protein>
<dbReference type="GeneID" id="111458369"/>
<reference evidence="2" key="1">
    <citation type="submission" date="2025-08" db="UniProtKB">
        <authorList>
            <consortium name="RefSeq"/>
        </authorList>
    </citation>
    <scope>IDENTIFICATION</scope>
    <source>
        <tissue evidence="2">Young leaves</tissue>
    </source>
</reference>
<accession>A0A6J1GYN3</accession>
<organism evidence="1 2">
    <name type="scientific">Cucurbita moschata</name>
    <name type="common">Winter crookneck squash</name>
    <name type="synonym">Cucurbita pepo var. moschata</name>
    <dbReference type="NCBI Taxonomy" id="3662"/>
    <lineage>
        <taxon>Eukaryota</taxon>
        <taxon>Viridiplantae</taxon>
        <taxon>Streptophyta</taxon>
        <taxon>Embryophyta</taxon>
        <taxon>Tracheophyta</taxon>
        <taxon>Spermatophyta</taxon>
        <taxon>Magnoliopsida</taxon>
        <taxon>eudicotyledons</taxon>
        <taxon>Gunneridae</taxon>
        <taxon>Pentapetalae</taxon>
        <taxon>rosids</taxon>
        <taxon>fabids</taxon>
        <taxon>Cucurbitales</taxon>
        <taxon>Cucurbitaceae</taxon>
        <taxon>Cucurbiteae</taxon>
        <taxon>Cucurbita</taxon>
    </lineage>
</organism>
<evidence type="ECO:0000313" key="1">
    <source>
        <dbReference type="Proteomes" id="UP000504609"/>
    </source>
</evidence>